<evidence type="ECO:0000256" key="2">
    <source>
        <dbReference type="ARBA" id="ARBA00022679"/>
    </source>
</evidence>
<evidence type="ECO:0000313" key="4">
    <source>
        <dbReference type="EMBL" id="MDM8326137.1"/>
    </source>
</evidence>
<reference evidence="5" key="1">
    <citation type="submission" date="2023-07" db="EMBL/GenBank/DDBJ databases">
        <title>Identification and characterization of horizontal gene transfer across gut microbiota members of farm animals based on homology search.</title>
        <authorList>
            <person name="Schwarzerova J."/>
            <person name="Nykrynova M."/>
            <person name="Jureckova K."/>
            <person name="Cejkova D."/>
            <person name="Rychlik I."/>
        </authorList>
    </citation>
    <scope>NUCLEOTIDE SEQUENCE [LARGE SCALE GENOMIC DNA]</scope>
    <source>
        <strain evidence="5">109_WCHN</strain>
    </source>
</reference>
<dbReference type="EC" id="2.4.-.-" evidence="4"/>
<dbReference type="Pfam" id="PF00535">
    <property type="entry name" value="Glycos_transf_2"/>
    <property type="match status" value="1"/>
</dbReference>
<dbReference type="Proteomes" id="UP001169458">
    <property type="component" value="Unassembled WGS sequence"/>
</dbReference>
<dbReference type="RefSeq" id="WP_289560990.1">
    <property type="nucleotide sequence ID" value="NZ_JAUDEN010000030.1"/>
</dbReference>
<gene>
    <name evidence="4" type="ORF">QUW60_13030</name>
</gene>
<accession>A0ABT7VIJ8</accession>
<evidence type="ECO:0000313" key="5">
    <source>
        <dbReference type="Proteomes" id="UP001169458"/>
    </source>
</evidence>
<dbReference type="InterPro" id="IPR001173">
    <property type="entry name" value="Glyco_trans_2-like"/>
</dbReference>
<sequence length="318" mass="37536">MTKKFSILIPAYNAQKYIDKCLTSIISQTFKNFEVIIIDDGSHDKTFEVCQEYANKDNRFKIYHQENSGVIVTRNKLLSLANGEWIVFIDADDYVDSTYLANFHEGIIKHPQTDVVVCDYIRVEKHNRTQTIRKPFKNKEDYLKKLLGWRTINTVLWAKAIKNKLIIDRKIKFENNIHLGEDLCFISRLFYYANDITYIPYAKYYWNRANANSLSLSTALLNNYIPLYKTIKDFYKNQSDYKLYAATIDNTIVRVIQELFLAKIGDLDTSTFSIDESLLTIINKIRLNCIKRNCYWLIILSEKIERNLKKIHNKLFIR</sequence>
<dbReference type="GO" id="GO:0016757">
    <property type="term" value="F:glycosyltransferase activity"/>
    <property type="evidence" value="ECO:0007669"/>
    <property type="project" value="UniProtKB-KW"/>
</dbReference>
<name>A0ABT7VIJ8_9BACE</name>
<feature type="domain" description="Glycosyltransferase 2-like" evidence="3">
    <location>
        <begin position="6"/>
        <end position="139"/>
    </location>
</feature>
<dbReference type="EMBL" id="JAUDEN010000030">
    <property type="protein sequence ID" value="MDM8326137.1"/>
    <property type="molecule type" value="Genomic_DNA"/>
</dbReference>
<dbReference type="Gene3D" id="3.90.550.10">
    <property type="entry name" value="Spore Coat Polysaccharide Biosynthesis Protein SpsA, Chain A"/>
    <property type="match status" value="1"/>
</dbReference>
<dbReference type="SUPFAM" id="SSF53448">
    <property type="entry name" value="Nucleotide-diphospho-sugar transferases"/>
    <property type="match status" value="1"/>
</dbReference>
<comment type="caution">
    <text evidence="4">The sequence shown here is derived from an EMBL/GenBank/DDBJ whole genome shotgun (WGS) entry which is preliminary data.</text>
</comment>
<protein>
    <submittedName>
        <fullName evidence="4">Glycosyltransferase family A protein</fullName>
        <ecNumber evidence="4">2.4.-.-</ecNumber>
    </submittedName>
</protein>
<dbReference type="CDD" id="cd00761">
    <property type="entry name" value="Glyco_tranf_GTA_type"/>
    <property type="match status" value="1"/>
</dbReference>
<keyword evidence="1 4" id="KW-0328">Glycosyltransferase</keyword>
<dbReference type="PANTHER" id="PTHR22916:SF51">
    <property type="entry name" value="GLYCOSYLTRANSFERASE EPSH-RELATED"/>
    <property type="match status" value="1"/>
</dbReference>
<keyword evidence="5" id="KW-1185">Reference proteome</keyword>
<dbReference type="InterPro" id="IPR029044">
    <property type="entry name" value="Nucleotide-diphossugar_trans"/>
</dbReference>
<evidence type="ECO:0000256" key="1">
    <source>
        <dbReference type="ARBA" id="ARBA00022676"/>
    </source>
</evidence>
<evidence type="ECO:0000259" key="3">
    <source>
        <dbReference type="Pfam" id="PF00535"/>
    </source>
</evidence>
<keyword evidence="2 4" id="KW-0808">Transferase</keyword>
<dbReference type="PANTHER" id="PTHR22916">
    <property type="entry name" value="GLYCOSYLTRANSFERASE"/>
    <property type="match status" value="1"/>
</dbReference>
<organism evidence="4 5">
    <name type="scientific">Bacteroides gallinaceum</name>
    <dbReference type="NCBI Taxonomy" id="1462571"/>
    <lineage>
        <taxon>Bacteria</taxon>
        <taxon>Pseudomonadati</taxon>
        <taxon>Bacteroidota</taxon>
        <taxon>Bacteroidia</taxon>
        <taxon>Bacteroidales</taxon>
        <taxon>Bacteroidaceae</taxon>
        <taxon>Bacteroides</taxon>
    </lineage>
</organism>
<proteinExistence type="predicted"/>